<evidence type="ECO:0000256" key="5">
    <source>
        <dbReference type="ARBA" id="ARBA00022729"/>
    </source>
</evidence>
<dbReference type="InterPro" id="IPR025282">
    <property type="entry name" value="DUF4214"/>
</dbReference>
<protein>
    <recommendedName>
        <fullName evidence="8">DUF4214 domain-containing protein</fullName>
    </recommendedName>
</protein>
<evidence type="ECO:0000259" key="8">
    <source>
        <dbReference type="Pfam" id="PF13946"/>
    </source>
</evidence>
<dbReference type="GO" id="GO:0005576">
    <property type="term" value="C:extracellular region"/>
    <property type="evidence" value="ECO:0007669"/>
    <property type="project" value="UniProtKB-SubCell"/>
</dbReference>
<sequence>MRQGADCGTTRLSGAQENVLRAYVSYYGRPADYEGLVWWADRLEHEGGKLDSIIDAFGKSPEFTERYGKLTPAQLITGLFQQLFGRSPDPAGLDYYTKLLTSGQRSLQNIALDVMGGALNEDAQVLNQRLAAARRFTSGAAAPGVDSAHFDAEAMVAVLAGVDAKPASTQQACRAFGAMLATVGGTQSSGTVLAAHSTFAGNTAGTNGGAIAAAQPGAAVTAAGSVFSANVANDGGAVALNDRASLTARSRTSWTTMPAASTWGVAAPSSATTARSI</sequence>
<evidence type="ECO:0000256" key="1">
    <source>
        <dbReference type="ARBA" id="ARBA00004196"/>
    </source>
</evidence>
<keyword evidence="4" id="KW-0964">Secreted</keyword>
<keyword evidence="6" id="KW-0472">Membrane</keyword>
<dbReference type="KEGG" id="mela:C6568_04675"/>
<dbReference type="NCBIfam" id="TIGR01376">
    <property type="entry name" value="POMP_repeat"/>
    <property type="match status" value="1"/>
</dbReference>
<dbReference type="AlphaFoldDB" id="A0A2R3QA42"/>
<organism evidence="9 10">
    <name type="scientific">Melaminivora suipulveris</name>
    <dbReference type="NCBI Taxonomy" id="2109913"/>
    <lineage>
        <taxon>Bacteria</taxon>
        <taxon>Pseudomonadati</taxon>
        <taxon>Pseudomonadota</taxon>
        <taxon>Betaproteobacteria</taxon>
        <taxon>Burkholderiales</taxon>
        <taxon>Comamonadaceae</taxon>
        <taxon>Melaminivora</taxon>
    </lineage>
</organism>
<evidence type="ECO:0000256" key="6">
    <source>
        <dbReference type="ARBA" id="ARBA00023136"/>
    </source>
</evidence>
<evidence type="ECO:0000256" key="4">
    <source>
        <dbReference type="ARBA" id="ARBA00022525"/>
    </source>
</evidence>
<keyword evidence="10" id="KW-1185">Reference proteome</keyword>
<proteinExistence type="predicted"/>
<keyword evidence="7" id="KW-0998">Cell outer membrane</keyword>
<name>A0A2R3QA42_9BURK</name>
<dbReference type="Pfam" id="PF13946">
    <property type="entry name" value="DUF4214"/>
    <property type="match status" value="1"/>
</dbReference>
<dbReference type="Gene3D" id="1.10.3130.20">
    <property type="entry name" value="Phycobilisome linker domain"/>
    <property type="match status" value="1"/>
</dbReference>
<dbReference type="InterPro" id="IPR038255">
    <property type="entry name" value="PBS_linker_sf"/>
</dbReference>
<evidence type="ECO:0000313" key="10">
    <source>
        <dbReference type="Proteomes" id="UP000237925"/>
    </source>
</evidence>
<accession>A0A2R3QA42</accession>
<comment type="subcellular location">
    <subcellularLocation>
        <location evidence="1">Cell envelope</location>
    </subcellularLocation>
    <subcellularLocation>
        <location evidence="2">Cell outer membrane</location>
    </subcellularLocation>
    <subcellularLocation>
        <location evidence="3">Secreted</location>
    </subcellularLocation>
</comment>
<keyword evidence="5" id="KW-0732">Signal</keyword>
<evidence type="ECO:0000256" key="7">
    <source>
        <dbReference type="ARBA" id="ARBA00023237"/>
    </source>
</evidence>
<gene>
    <name evidence="9" type="ORF">C6568_04675</name>
</gene>
<reference evidence="9 10" key="1">
    <citation type="submission" date="2018-03" db="EMBL/GenBank/DDBJ databases">
        <title>Genome sequencing of Melaminivora sp.</title>
        <authorList>
            <person name="Kim S.-J."/>
            <person name="Heo J."/>
            <person name="Ahn J.-H."/>
            <person name="Kwon S.-W."/>
        </authorList>
    </citation>
    <scope>NUCLEOTIDE SEQUENCE [LARGE SCALE GENOMIC DNA]</scope>
    <source>
        <strain evidence="9 10">SC2-9</strain>
    </source>
</reference>
<dbReference type="GO" id="GO:0009279">
    <property type="term" value="C:cell outer membrane"/>
    <property type="evidence" value="ECO:0007669"/>
    <property type="project" value="UniProtKB-SubCell"/>
</dbReference>
<evidence type="ECO:0000313" key="9">
    <source>
        <dbReference type="EMBL" id="AVO48640.1"/>
    </source>
</evidence>
<evidence type="ECO:0000256" key="3">
    <source>
        <dbReference type="ARBA" id="ARBA00004613"/>
    </source>
</evidence>
<dbReference type="Proteomes" id="UP000237925">
    <property type="component" value="Chromosome"/>
</dbReference>
<dbReference type="InterPro" id="IPR003368">
    <property type="entry name" value="POMP_repeat"/>
</dbReference>
<evidence type="ECO:0000256" key="2">
    <source>
        <dbReference type="ARBA" id="ARBA00004442"/>
    </source>
</evidence>
<dbReference type="EMBL" id="CP027667">
    <property type="protein sequence ID" value="AVO48640.1"/>
    <property type="molecule type" value="Genomic_DNA"/>
</dbReference>
<feature type="domain" description="DUF4214" evidence="8">
    <location>
        <begin position="56"/>
        <end position="115"/>
    </location>
</feature>